<gene>
    <name evidence="2" type="ORF">JQ619_20915</name>
</gene>
<comment type="caution">
    <text evidence="2">The sequence shown here is derived from an EMBL/GenBank/DDBJ whole genome shotgun (WGS) entry which is preliminary data.</text>
</comment>
<feature type="domain" description="CobE/GbiG C-terminal" evidence="1">
    <location>
        <begin position="2"/>
        <end position="122"/>
    </location>
</feature>
<reference evidence="3" key="1">
    <citation type="journal article" date="2021" name="ISME J.">
        <title>Evolutionary origin and ecological implication of a unique nif island in free-living Bradyrhizobium lineages.</title>
        <authorList>
            <person name="Tao J."/>
        </authorList>
    </citation>
    <scope>NUCLEOTIDE SEQUENCE [LARGE SCALE GENOMIC DNA]</scope>
    <source>
        <strain evidence="3">SZCCT0094</strain>
    </source>
</reference>
<evidence type="ECO:0000259" key="1">
    <source>
        <dbReference type="Pfam" id="PF01890"/>
    </source>
</evidence>
<sequence length="134" mass="13524">MIALGIGCRRDASADAIEAVVARALRAASLVSSDIAVIATAADKRDEAGIVEAAKRLRRPLVGVAAAELAAVADRAVTYSDLVHRLKGVPSIAETAALVAAGRHARLILPRMANASATCALAEGDGAFPAENGG</sequence>
<dbReference type="Pfam" id="PF01890">
    <property type="entry name" value="CbiG_C"/>
    <property type="match status" value="1"/>
</dbReference>
<name>A0ABS5GB26_9BRAD</name>
<protein>
    <submittedName>
        <fullName evidence="2">Cobalamin biosynthesis protein</fullName>
    </submittedName>
</protein>
<evidence type="ECO:0000313" key="2">
    <source>
        <dbReference type="EMBL" id="MBR1138234.1"/>
    </source>
</evidence>
<dbReference type="InterPro" id="IPR036518">
    <property type="entry name" value="CobE/GbiG_C_sf"/>
</dbReference>
<keyword evidence="3" id="KW-1185">Reference proteome</keyword>
<evidence type="ECO:0000313" key="3">
    <source>
        <dbReference type="Proteomes" id="UP001314635"/>
    </source>
</evidence>
<proteinExistence type="predicted"/>
<organism evidence="2 3">
    <name type="scientific">Bradyrhizobium denitrificans</name>
    <dbReference type="NCBI Taxonomy" id="2734912"/>
    <lineage>
        <taxon>Bacteria</taxon>
        <taxon>Pseudomonadati</taxon>
        <taxon>Pseudomonadota</taxon>
        <taxon>Alphaproteobacteria</taxon>
        <taxon>Hyphomicrobiales</taxon>
        <taxon>Nitrobacteraceae</taxon>
        <taxon>Bradyrhizobium</taxon>
    </lineage>
</organism>
<dbReference type="InterPro" id="IPR002750">
    <property type="entry name" value="CobE/GbiG_C"/>
</dbReference>
<dbReference type="SUPFAM" id="SSF159664">
    <property type="entry name" value="CobE/GbiG C-terminal domain-like"/>
    <property type="match status" value="1"/>
</dbReference>
<dbReference type="Proteomes" id="UP001314635">
    <property type="component" value="Unassembled WGS sequence"/>
</dbReference>
<dbReference type="InterPro" id="IPR052553">
    <property type="entry name" value="CbiG_hydrolase"/>
</dbReference>
<dbReference type="RefSeq" id="WP_172242193.1">
    <property type="nucleotide sequence ID" value="NZ_JABFDP010000037.1"/>
</dbReference>
<accession>A0ABS5GB26</accession>
<dbReference type="PANTHER" id="PTHR37477:SF1">
    <property type="entry name" value="COBALT-PRECORRIN-5A HYDROLASE"/>
    <property type="match status" value="1"/>
</dbReference>
<dbReference type="Gene3D" id="3.30.420.180">
    <property type="entry name" value="CobE/GbiG C-terminal domain"/>
    <property type="match status" value="1"/>
</dbReference>
<dbReference type="EMBL" id="JAFCLK010000019">
    <property type="protein sequence ID" value="MBR1138234.1"/>
    <property type="molecule type" value="Genomic_DNA"/>
</dbReference>
<dbReference type="PANTHER" id="PTHR37477">
    <property type="entry name" value="COBALT-PRECORRIN-5A HYDROLASE"/>
    <property type="match status" value="1"/>
</dbReference>